<evidence type="ECO:0000256" key="1">
    <source>
        <dbReference type="ARBA" id="ARBA00004609"/>
    </source>
</evidence>
<keyword evidence="5 9" id="KW-0732">Signal</keyword>
<dbReference type="GO" id="GO:0098552">
    <property type="term" value="C:side of membrane"/>
    <property type="evidence" value="ECO:0007669"/>
    <property type="project" value="UniProtKB-KW"/>
</dbReference>
<dbReference type="InterPro" id="IPR043325">
    <property type="entry name" value="LTSS"/>
</dbReference>
<evidence type="ECO:0000256" key="3">
    <source>
        <dbReference type="ARBA" id="ARBA00022475"/>
    </source>
</evidence>
<comment type="similarity">
    <text evidence="2">Belongs to the plant LTP family.</text>
</comment>
<proteinExistence type="inferred from homology"/>
<keyword evidence="7" id="KW-0325">Glycoprotein</keyword>
<gene>
    <name evidence="11" type="ORF">E3N88_13077</name>
</gene>
<comment type="subcellular location">
    <subcellularLocation>
        <location evidence="1">Cell membrane</location>
        <topology evidence="1">Lipid-anchor</topology>
        <topology evidence="1">GPI-anchor</topology>
    </subcellularLocation>
</comment>
<dbReference type="InterPro" id="IPR036312">
    <property type="entry name" value="Bifun_inhib/LTP/seed_sf"/>
</dbReference>
<dbReference type="OrthoDB" id="1938537at2759"/>
<evidence type="ECO:0000256" key="7">
    <source>
        <dbReference type="ARBA" id="ARBA00023180"/>
    </source>
</evidence>
<evidence type="ECO:0000313" key="12">
    <source>
        <dbReference type="Proteomes" id="UP000326396"/>
    </source>
</evidence>
<keyword evidence="8" id="KW-0449">Lipoprotein</keyword>
<evidence type="ECO:0000256" key="9">
    <source>
        <dbReference type="SAM" id="SignalP"/>
    </source>
</evidence>
<evidence type="ECO:0000256" key="6">
    <source>
        <dbReference type="ARBA" id="ARBA00023157"/>
    </source>
</evidence>
<comment type="caution">
    <text evidence="11">The sequence shown here is derived from an EMBL/GenBank/DDBJ whole genome shotgun (WGS) entry which is preliminary data.</text>
</comment>
<keyword evidence="4" id="KW-0472">Membrane</keyword>
<evidence type="ECO:0000256" key="2">
    <source>
        <dbReference type="ARBA" id="ARBA00009748"/>
    </source>
</evidence>
<accession>A0A5N6P8K6</accession>
<dbReference type="InterPro" id="IPR016140">
    <property type="entry name" value="Bifunc_inhib/LTP/seed_store"/>
</dbReference>
<protein>
    <recommendedName>
        <fullName evidence="10">Bifunctional inhibitor/plant lipid transfer protein/seed storage helical domain-containing protein</fullName>
    </recommendedName>
</protein>
<dbReference type="SMART" id="SM00499">
    <property type="entry name" value="AAI"/>
    <property type="match status" value="1"/>
</dbReference>
<evidence type="ECO:0000256" key="8">
    <source>
        <dbReference type="ARBA" id="ARBA00023288"/>
    </source>
</evidence>
<dbReference type="Gene3D" id="1.10.110.10">
    <property type="entry name" value="Plant lipid-transfer and hydrophobic proteins"/>
    <property type="match status" value="1"/>
</dbReference>
<keyword evidence="12" id="KW-1185">Reference proteome</keyword>
<dbReference type="EMBL" id="SZYD01000006">
    <property type="protein sequence ID" value="KAD5961604.1"/>
    <property type="molecule type" value="Genomic_DNA"/>
</dbReference>
<dbReference type="GO" id="GO:0005886">
    <property type="term" value="C:plasma membrane"/>
    <property type="evidence" value="ECO:0007669"/>
    <property type="project" value="UniProtKB-SubCell"/>
</dbReference>
<dbReference type="SUPFAM" id="SSF47699">
    <property type="entry name" value="Bifunctional inhibitor/lipid-transfer protein/seed storage 2S albumin"/>
    <property type="match status" value="1"/>
</dbReference>
<evidence type="ECO:0000256" key="5">
    <source>
        <dbReference type="ARBA" id="ARBA00022729"/>
    </source>
</evidence>
<dbReference type="Proteomes" id="UP000326396">
    <property type="component" value="Linkage Group LG14"/>
</dbReference>
<feature type="chain" id="PRO_5024320321" description="Bifunctional inhibitor/plant lipid transfer protein/seed storage helical domain-containing protein" evidence="9">
    <location>
        <begin position="27"/>
        <end position="185"/>
    </location>
</feature>
<evidence type="ECO:0000313" key="11">
    <source>
        <dbReference type="EMBL" id="KAD5961604.1"/>
    </source>
</evidence>
<sequence length="185" mass="20083">MGSRAMSKRLLPWLAMAMVLVSLSNGDFEKDKQECADTLLGLATCLPYVGGQAKAPTMDCCTKLKPVLNNNKVCLCILVKDRNEPGLGVKINGTLALGLPDSCHLPSNITDCPRLMNMPLNSPEAKIFEDYGKNIQKSNGTIVAPSGDRPSGDMKSDVERGTKWLGVKKIWVALYIVIMILSQMA</sequence>
<dbReference type="AlphaFoldDB" id="A0A5N6P8K6"/>
<feature type="signal peptide" evidence="9">
    <location>
        <begin position="1"/>
        <end position="26"/>
    </location>
</feature>
<keyword evidence="3" id="KW-1003">Cell membrane</keyword>
<evidence type="ECO:0000259" key="10">
    <source>
        <dbReference type="SMART" id="SM00499"/>
    </source>
</evidence>
<dbReference type="Pfam" id="PF14368">
    <property type="entry name" value="LTP_2"/>
    <property type="match status" value="1"/>
</dbReference>
<keyword evidence="6" id="KW-1015">Disulfide bond</keyword>
<dbReference type="PANTHER" id="PTHR33044">
    <property type="entry name" value="BIFUNCTIONAL INHIBITOR/LIPID-TRANSFER PROTEIN/SEED STORAGE 2S ALBUMIN SUPERFAMILY PROTEIN-RELATED"/>
    <property type="match status" value="1"/>
</dbReference>
<reference evidence="11 12" key="1">
    <citation type="submission" date="2019-05" db="EMBL/GenBank/DDBJ databases">
        <title>Mikania micrantha, genome provides insights into the molecular mechanism of rapid growth.</title>
        <authorList>
            <person name="Liu B."/>
        </authorList>
    </citation>
    <scope>NUCLEOTIDE SEQUENCE [LARGE SCALE GENOMIC DNA]</scope>
    <source>
        <strain evidence="11">NLD-2019</strain>
        <tissue evidence="11">Leaf</tissue>
    </source>
</reference>
<feature type="domain" description="Bifunctional inhibitor/plant lipid transfer protein/seed storage helical" evidence="10">
    <location>
        <begin position="35"/>
        <end position="112"/>
    </location>
</feature>
<dbReference type="CDD" id="cd00010">
    <property type="entry name" value="AAI_LTSS"/>
    <property type="match status" value="1"/>
</dbReference>
<keyword evidence="4" id="KW-0336">GPI-anchor</keyword>
<evidence type="ECO:0000256" key="4">
    <source>
        <dbReference type="ARBA" id="ARBA00022622"/>
    </source>
</evidence>
<organism evidence="11 12">
    <name type="scientific">Mikania micrantha</name>
    <name type="common">bitter vine</name>
    <dbReference type="NCBI Taxonomy" id="192012"/>
    <lineage>
        <taxon>Eukaryota</taxon>
        <taxon>Viridiplantae</taxon>
        <taxon>Streptophyta</taxon>
        <taxon>Embryophyta</taxon>
        <taxon>Tracheophyta</taxon>
        <taxon>Spermatophyta</taxon>
        <taxon>Magnoliopsida</taxon>
        <taxon>eudicotyledons</taxon>
        <taxon>Gunneridae</taxon>
        <taxon>Pentapetalae</taxon>
        <taxon>asterids</taxon>
        <taxon>campanulids</taxon>
        <taxon>Asterales</taxon>
        <taxon>Asteraceae</taxon>
        <taxon>Asteroideae</taxon>
        <taxon>Heliantheae alliance</taxon>
        <taxon>Eupatorieae</taxon>
        <taxon>Mikania</taxon>
    </lineage>
</organism>
<name>A0A5N6P8K6_9ASTR</name>